<dbReference type="AlphaFoldDB" id="A0A6A4SJH0"/>
<reference evidence="1 2" key="1">
    <citation type="submission" date="2019-06" db="EMBL/GenBank/DDBJ databases">
        <title>Draft genomes of female and male turbot (Scophthalmus maximus).</title>
        <authorList>
            <person name="Xu H."/>
            <person name="Xu X.-W."/>
            <person name="Shao C."/>
            <person name="Chen S."/>
        </authorList>
    </citation>
    <scope>NUCLEOTIDE SEQUENCE [LARGE SCALE GENOMIC DNA]</scope>
    <source>
        <strain evidence="1">Ysfricsl-2016a</strain>
        <tissue evidence="1">Blood</tissue>
    </source>
</reference>
<name>A0A6A4SJH0_SCOMX</name>
<dbReference type="Proteomes" id="UP000438429">
    <property type="component" value="Unassembled WGS sequence"/>
</dbReference>
<comment type="caution">
    <text evidence="1">The sequence shown here is derived from an EMBL/GenBank/DDBJ whole genome shotgun (WGS) entry which is preliminary data.</text>
</comment>
<gene>
    <name evidence="1" type="ORF">F2P81_015679</name>
</gene>
<protein>
    <submittedName>
        <fullName evidence="1">Uncharacterized protein</fullName>
    </submittedName>
</protein>
<accession>A0A6A4SJH0</accession>
<evidence type="ECO:0000313" key="2">
    <source>
        <dbReference type="Proteomes" id="UP000438429"/>
    </source>
</evidence>
<dbReference type="EMBL" id="VEVO01000014">
    <property type="protein sequence ID" value="KAF0031124.1"/>
    <property type="molecule type" value="Genomic_DNA"/>
</dbReference>
<organism evidence="1 2">
    <name type="scientific">Scophthalmus maximus</name>
    <name type="common">Turbot</name>
    <name type="synonym">Psetta maxima</name>
    <dbReference type="NCBI Taxonomy" id="52904"/>
    <lineage>
        <taxon>Eukaryota</taxon>
        <taxon>Metazoa</taxon>
        <taxon>Chordata</taxon>
        <taxon>Craniata</taxon>
        <taxon>Vertebrata</taxon>
        <taxon>Euteleostomi</taxon>
        <taxon>Actinopterygii</taxon>
        <taxon>Neopterygii</taxon>
        <taxon>Teleostei</taxon>
        <taxon>Neoteleostei</taxon>
        <taxon>Acanthomorphata</taxon>
        <taxon>Carangaria</taxon>
        <taxon>Pleuronectiformes</taxon>
        <taxon>Pleuronectoidei</taxon>
        <taxon>Scophthalmidae</taxon>
        <taxon>Scophthalmus</taxon>
    </lineage>
</organism>
<evidence type="ECO:0000313" key="1">
    <source>
        <dbReference type="EMBL" id="KAF0031124.1"/>
    </source>
</evidence>
<proteinExistence type="predicted"/>
<sequence>MRPPRVPQSPTLFAAVKYKRVRCDDEESNAVYCHSTLCYAHRGIAVERGKQKKTNELFNLSTRQPHRRIKFNYLKLLRQSKGREIKESGTGIAVDGTKGAQITTSESNEKVHGDVCKQSKWDAGHGMKPVTGRWTDGDRQCSPGRELIGRDWEGIRRR</sequence>